<dbReference type="PROSITE" id="PS51504">
    <property type="entry name" value="H15"/>
    <property type="match status" value="1"/>
</dbReference>
<evidence type="ECO:0000256" key="1">
    <source>
        <dbReference type="SAM" id="MobiDB-lite"/>
    </source>
</evidence>
<dbReference type="EnsemblMetazoa" id="XM_022799401">
    <property type="protein sequence ID" value="XP_022655136"/>
    <property type="gene ID" value="LOC111247886"/>
</dbReference>
<dbReference type="GO" id="GO:0003677">
    <property type="term" value="F:DNA binding"/>
    <property type="evidence" value="ECO:0007669"/>
    <property type="project" value="InterPro"/>
</dbReference>
<keyword evidence="4" id="KW-1185">Reference proteome</keyword>
<feature type="compositionally biased region" description="Basic and acidic residues" evidence="1">
    <location>
        <begin position="303"/>
        <end position="319"/>
    </location>
</feature>
<name>A0A7M7JZI8_VARDE</name>
<feature type="domain" description="H15" evidence="2">
    <location>
        <begin position="8"/>
        <end position="88"/>
    </location>
</feature>
<accession>A0A7M7JZI8</accession>
<dbReference type="InterPro" id="IPR005818">
    <property type="entry name" value="Histone_H1/H5_H15"/>
</dbReference>
<dbReference type="Proteomes" id="UP000594260">
    <property type="component" value="Unplaced"/>
</dbReference>
<feature type="compositionally biased region" description="Basic and acidic residues" evidence="1">
    <location>
        <begin position="85"/>
        <end position="107"/>
    </location>
</feature>
<proteinExistence type="predicted"/>
<evidence type="ECO:0000313" key="4">
    <source>
        <dbReference type="Proteomes" id="UP000594260"/>
    </source>
</evidence>
<dbReference type="Gene3D" id="1.10.10.10">
    <property type="entry name" value="Winged helix-like DNA-binding domain superfamily/Winged helix DNA-binding domain"/>
    <property type="match status" value="1"/>
</dbReference>
<dbReference type="InParanoid" id="A0A7M7JZI8"/>
<dbReference type="GO" id="GO:0000786">
    <property type="term" value="C:nucleosome"/>
    <property type="evidence" value="ECO:0007669"/>
    <property type="project" value="InterPro"/>
</dbReference>
<dbReference type="OrthoDB" id="10070184at2759"/>
<protein>
    <recommendedName>
        <fullName evidence="2">H15 domain-containing protein</fullName>
    </recommendedName>
</protein>
<evidence type="ECO:0000313" key="3">
    <source>
        <dbReference type="EnsemblMetazoa" id="XP_022655136"/>
    </source>
</evidence>
<feature type="region of interest" description="Disordered" evidence="1">
    <location>
        <begin position="68"/>
        <end position="335"/>
    </location>
</feature>
<dbReference type="KEGG" id="vde:111247886"/>
<dbReference type="GO" id="GO:0006334">
    <property type="term" value="P:nucleosome assembly"/>
    <property type="evidence" value="ECO:0007669"/>
    <property type="project" value="InterPro"/>
</dbReference>
<dbReference type="SUPFAM" id="SSF46785">
    <property type="entry name" value="Winged helix' DNA-binding domain"/>
    <property type="match status" value="1"/>
</dbReference>
<dbReference type="SMART" id="SM00526">
    <property type="entry name" value="H15"/>
    <property type="match status" value="1"/>
</dbReference>
<feature type="compositionally biased region" description="Basic and acidic residues" evidence="1">
    <location>
        <begin position="114"/>
        <end position="134"/>
    </location>
</feature>
<dbReference type="InterPro" id="IPR036388">
    <property type="entry name" value="WH-like_DNA-bd_sf"/>
</dbReference>
<dbReference type="InterPro" id="IPR036390">
    <property type="entry name" value="WH_DNA-bd_sf"/>
</dbReference>
<reference evidence="3" key="1">
    <citation type="submission" date="2021-01" db="UniProtKB">
        <authorList>
            <consortium name="EnsemblMetazoa"/>
        </authorList>
    </citation>
    <scope>IDENTIFICATION</scope>
</reference>
<dbReference type="RefSeq" id="XP_022655136.1">
    <property type="nucleotide sequence ID" value="XM_022799401.1"/>
</dbReference>
<sequence>MDEPKLSKKPSTSDLIMNTLREMPKDRKGHSVLSLKKAILESNPEIGDSRFNTRFNKTINTMLEKNLLARPKGAEDAKGATGRVKIGETKSDKEREKPKAAAQKDQDGASTKKLAKDKDEKEETIKEKDQEKVTKKTGVTQDDKSPKKATVLKASKTDDAEKSMGKKATGKKASASTEEAESPEKSVKPRGRPKKVQNGYAKAQENGDGPAEESAKKRVAPKPGTTKKGAEGAPAETEALTANGMKNGTKKHSDDEGSESVAGPRLPAESKKGPARKRSPVDKQAERETNQDPSDDIGAKPVKKGELKAPKGRSKKDGSSDGEPVSKKAKGKGKN</sequence>
<feature type="compositionally biased region" description="Basic and acidic residues" evidence="1">
    <location>
        <begin position="155"/>
        <end position="164"/>
    </location>
</feature>
<feature type="compositionally biased region" description="Basic and acidic residues" evidence="1">
    <location>
        <begin position="279"/>
        <end position="290"/>
    </location>
</feature>
<dbReference type="GeneID" id="111247886"/>
<dbReference type="AlphaFoldDB" id="A0A7M7JZI8"/>
<evidence type="ECO:0000259" key="2">
    <source>
        <dbReference type="PROSITE" id="PS51504"/>
    </source>
</evidence>
<organism evidence="3 4">
    <name type="scientific">Varroa destructor</name>
    <name type="common">Honeybee mite</name>
    <dbReference type="NCBI Taxonomy" id="109461"/>
    <lineage>
        <taxon>Eukaryota</taxon>
        <taxon>Metazoa</taxon>
        <taxon>Ecdysozoa</taxon>
        <taxon>Arthropoda</taxon>
        <taxon>Chelicerata</taxon>
        <taxon>Arachnida</taxon>
        <taxon>Acari</taxon>
        <taxon>Parasitiformes</taxon>
        <taxon>Mesostigmata</taxon>
        <taxon>Gamasina</taxon>
        <taxon>Dermanyssoidea</taxon>
        <taxon>Varroidae</taxon>
        <taxon>Varroa</taxon>
    </lineage>
</organism>
<dbReference type="Pfam" id="PF00538">
    <property type="entry name" value="Linker_histone"/>
    <property type="match status" value="1"/>
</dbReference>